<proteinExistence type="predicted"/>
<keyword evidence="2" id="KW-1185">Reference proteome</keyword>
<organism evidence="1 2">
    <name type="scientific">Hamadaea flava</name>
    <dbReference type="NCBI Taxonomy" id="1742688"/>
    <lineage>
        <taxon>Bacteria</taxon>
        <taxon>Bacillati</taxon>
        <taxon>Actinomycetota</taxon>
        <taxon>Actinomycetes</taxon>
        <taxon>Micromonosporales</taxon>
        <taxon>Micromonosporaceae</taxon>
        <taxon>Hamadaea</taxon>
    </lineage>
</organism>
<protein>
    <submittedName>
        <fullName evidence="1">YtxH domain-containing protein</fullName>
    </submittedName>
</protein>
<dbReference type="Proteomes" id="UP001595816">
    <property type="component" value="Unassembled WGS sequence"/>
</dbReference>
<reference evidence="2" key="1">
    <citation type="journal article" date="2019" name="Int. J. Syst. Evol. Microbiol.">
        <title>The Global Catalogue of Microorganisms (GCM) 10K type strain sequencing project: providing services to taxonomists for standard genome sequencing and annotation.</title>
        <authorList>
            <consortium name="The Broad Institute Genomics Platform"/>
            <consortium name="The Broad Institute Genome Sequencing Center for Infectious Disease"/>
            <person name="Wu L."/>
            <person name="Ma J."/>
        </authorList>
    </citation>
    <scope>NUCLEOTIDE SEQUENCE [LARGE SCALE GENOMIC DNA]</scope>
    <source>
        <strain evidence="2">CGMCC 4.7289</strain>
    </source>
</reference>
<evidence type="ECO:0000313" key="2">
    <source>
        <dbReference type="Proteomes" id="UP001595816"/>
    </source>
</evidence>
<sequence length="90" mass="9677">MGKMWFVAGLAVGYVLGARAGRETYDQIARTAKQIWENPTVQEAAGVVQAQTGRLVDTARDKVGLTADKIETTADKANRKLANAQSRLAS</sequence>
<dbReference type="EMBL" id="JBHSAY010000015">
    <property type="protein sequence ID" value="MFC4134664.1"/>
    <property type="molecule type" value="Genomic_DNA"/>
</dbReference>
<dbReference type="RefSeq" id="WP_253761191.1">
    <property type="nucleotide sequence ID" value="NZ_JAMZDZ010000001.1"/>
</dbReference>
<gene>
    <name evidence="1" type="ORF">ACFOZ4_28985</name>
</gene>
<accession>A0ABV8LWH4</accession>
<comment type="caution">
    <text evidence="1">The sequence shown here is derived from an EMBL/GenBank/DDBJ whole genome shotgun (WGS) entry which is preliminary data.</text>
</comment>
<evidence type="ECO:0000313" key="1">
    <source>
        <dbReference type="EMBL" id="MFC4134664.1"/>
    </source>
</evidence>
<name>A0ABV8LWH4_9ACTN</name>